<dbReference type="GO" id="GO:0000166">
    <property type="term" value="F:nucleotide binding"/>
    <property type="evidence" value="ECO:0007669"/>
    <property type="project" value="InterPro"/>
</dbReference>
<accession>A0A1H5RQU1</accession>
<gene>
    <name evidence="3" type="ORF">SAMN05421751_101107</name>
</gene>
<evidence type="ECO:0000313" key="4">
    <source>
        <dbReference type="Proteomes" id="UP000236742"/>
    </source>
</evidence>
<name>A0A1H5RQU1_9RHOB</name>
<evidence type="ECO:0000313" key="3">
    <source>
        <dbReference type="EMBL" id="SEF40716.1"/>
    </source>
</evidence>
<dbReference type="Gene3D" id="3.30.360.10">
    <property type="entry name" value="Dihydrodipicolinate Reductase, domain 2"/>
    <property type="match status" value="1"/>
</dbReference>
<evidence type="ECO:0000259" key="2">
    <source>
        <dbReference type="Pfam" id="PF22725"/>
    </source>
</evidence>
<dbReference type="AlphaFoldDB" id="A0A1H5RQU1"/>
<dbReference type="SUPFAM" id="SSF51735">
    <property type="entry name" value="NAD(P)-binding Rossmann-fold domains"/>
    <property type="match status" value="1"/>
</dbReference>
<keyword evidence="4" id="KW-1185">Reference proteome</keyword>
<dbReference type="PANTHER" id="PTHR43708:SF8">
    <property type="entry name" value="OXIDOREDUCTASE"/>
    <property type="match status" value="1"/>
</dbReference>
<dbReference type="InterPro" id="IPR055170">
    <property type="entry name" value="GFO_IDH_MocA-like_dom"/>
</dbReference>
<dbReference type="SUPFAM" id="SSF55347">
    <property type="entry name" value="Glyceraldehyde-3-phosphate dehydrogenase-like, C-terminal domain"/>
    <property type="match status" value="1"/>
</dbReference>
<dbReference type="OrthoDB" id="9792935at2"/>
<dbReference type="Gene3D" id="3.40.50.720">
    <property type="entry name" value="NAD(P)-binding Rossmann-like Domain"/>
    <property type="match status" value="1"/>
</dbReference>
<organism evidence="3 4">
    <name type="scientific">Jhaorihella thermophila</name>
    <dbReference type="NCBI Taxonomy" id="488547"/>
    <lineage>
        <taxon>Bacteria</taxon>
        <taxon>Pseudomonadati</taxon>
        <taxon>Pseudomonadota</taxon>
        <taxon>Alphaproteobacteria</taxon>
        <taxon>Rhodobacterales</taxon>
        <taxon>Paracoccaceae</taxon>
        <taxon>Jhaorihella</taxon>
    </lineage>
</organism>
<dbReference type="InterPro" id="IPR000683">
    <property type="entry name" value="Gfo/Idh/MocA-like_OxRdtase_N"/>
</dbReference>
<dbReference type="EMBL" id="FNVD01000001">
    <property type="protein sequence ID" value="SEF40716.1"/>
    <property type="molecule type" value="Genomic_DNA"/>
</dbReference>
<evidence type="ECO:0000259" key="1">
    <source>
        <dbReference type="Pfam" id="PF01408"/>
    </source>
</evidence>
<dbReference type="PANTHER" id="PTHR43708">
    <property type="entry name" value="CONSERVED EXPRESSED OXIDOREDUCTASE (EUROFUNG)"/>
    <property type="match status" value="1"/>
</dbReference>
<feature type="domain" description="Gfo/Idh/MocA-like oxidoreductase N-terminal" evidence="1">
    <location>
        <begin position="4"/>
        <end position="116"/>
    </location>
</feature>
<protein>
    <submittedName>
        <fullName evidence="3">Predicted dehydrogenase</fullName>
    </submittedName>
</protein>
<dbReference type="Pfam" id="PF22725">
    <property type="entry name" value="GFO_IDH_MocA_C3"/>
    <property type="match status" value="1"/>
</dbReference>
<feature type="domain" description="GFO/IDH/MocA-like oxidoreductase" evidence="2">
    <location>
        <begin position="129"/>
        <end position="257"/>
    </location>
</feature>
<dbReference type="InterPro" id="IPR051317">
    <property type="entry name" value="Gfo/Idh/MocA_oxidoreduct"/>
</dbReference>
<dbReference type="RefSeq" id="WP_104006160.1">
    <property type="nucleotide sequence ID" value="NZ_FNVD01000001.1"/>
</dbReference>
<dbReference type="InterPro" id="IPR036291">
    <property type="entry name" value="NAD(P)-bd_dom_sf"/>
</dbReference>
<dbReference type="Proteomes" id="UP000236742">
    <property type="component" value="Unassembled WGS sequence"/>
</dbReference>
<dbReference type="Pfam" id="PF01408">
    <property type="entry name" value="GFO_IDH_MocA"/>
    <property type="match status" value="1"/>
</dbReference>
<proteinExistence type="predicted"/>
<reference evidence="3 4" key="1">
    <citation type="submission" date="2016-10" db="EMBL/GenBank/DDBJ databases">
        <authorList>
            <person name="de Groot N.N."/>
        </authorList>
    </citation>
    <scope>NUCLEOTIDE SEQUENCE [LARGE SCALE GENOMIC DNA]</scope>
    <source>
        <strain evidence="3 4">DSM 23413</strain>
    </source>
</reference>
<sequence>MKPLKVAVIGLGYFSRFHLQAWAGLDGVEIIGVTDLDPSRIRWARDTFGVAGFADAADLLARAPDIVDIVAPPPAHAELVRMAVKRGRIVICQKPFCRDLAEAEAVTAAAETAGADLVIHENFRFQPWYRTLKAFLDAGSLGRVWQCRFALRPGDGRGPRAYLDRQPAFRTMPRLLIHETGVHFIDLFRWLFGEIETVYADLTRLNPVIAGEDAGVMLLTHAGGVRSEFDGNRLADHPTDNPRRTMGEMVVEGEGGAVRLDGAGRLWLRRFGERLESELPLIAPVDDSSFGGGCVAALIAHVAAAVRGQGALENRARDYLPVIRATHAAYRSAETGARVEL</sequence>